<feature type="non-terminal residue" evidence="1">
    <location>
        <position position="1"/>
    </location>
</feature>
<dbReference type="AlphaFoldDB" id="A0A0F8Z838"/>
<dbReference type="Gene3D" id="3.90.1690.10">
    <property type="entry name" value="phage-related protein like domain"/>
    <property type="match status" value="1"/>
</dbReference>
<name>A0A0F8Z838_9ZZZZ</name>
<organism evidence="1">
    <name type="scientific">marine sediment metagenome</name>
    <dbReference type="NCBI Taxonomy" id="412755"/>
    <lineage>
        <taxon>unclassified sequences</taxon>
        <taxon>metagenomes</taxon>
        <taxon>ecological metagenomes</taxon>
    </lineage>
</organism>
<protein>
    <submittedName>
        <fullName evidence="1">Uncharacterized protein</fullName>
    </submittedName>
</protein>
<accession>A0A0F8Z838</accession>
<comment type="caution">
    <text evidence="1">The sequence shown here is derived from an EMBL/GenBank/DDBJ whole genome shotgun (WGS) entry which is preliminary data.</text>
</comment>
<dbReference type="InterPro" id="IPR053738">
    <property type="entry name" value="Lambda_capsid_assembly"/>
</dbReference>
<sequence length="85" mass="9670">AEGQSTLTTDWIWGKYALLFYRPPSPGLRTVSLGYHFMWRAGELGSLVYRGRNDKAHSDYIEVMKHYDQKIVAVDAGILFSNCVT</sequence>
<reference evidence="1" key="1">
    <citation type="journal article" date="2015" name="Nature">
        <title>Complex archaea that bridge the gap between prokaryotes and eukaryotes.</title>
        <authorList>
            <person name="Spang A."/>
            <person name="Saw J.H."/>
            <person name="Jorgensen S.L."/>
            <person name="Zaremba-Niedzwiedzka K."/>
            <person name="Martijn J."/>
            <person name="Lind A.E."/>
            <person name="van Eijk R."/>
            <person name="Schleper C."/>
            <person name="Guy L."/>
            <person name="Ettema T.J."/>
        </authorList>
    </citation>
    <scope>NUCLEOTIDE SEQUENCE</scope>
</reference>
<proteinExistence type="predicted"/>
<dbReference type="EMBL" id="LAZR01061923">
    <property type="protein sequence ID" value="KKK62579.1"/>
    <property type="molecule type" value="Genomic_DNA"/>
</dbReference>
<evidence type="ECO:0000313" key="1">
    <source>
        <dbReference type="EMBL" id="KKK62579.1"/>
    </source>
</evidence>
<gene>
    <name evidence="1" type="ORF">LCGC14_3002900</name>
</gene>